<comment type="subcellular location">
    <subcellularLocation>
        <location evidence="1">Cell membrane</location>
        <topology evidence="1">Multi-pass membrane protein</topology>
    </subcellularLocation>
</comment>
<dbReference type="GO" id="GO:0005886">
    <property type="term" value="C:plasma membrane"/>
    <property type="evidence" value="ECO:0007669"/>
    <property type="project" value="UniProtKB-SubCell"/>
</dbReference>
<evidence type="ECO:0000259" key="8">
    <source>
        <dbReference type="Pfam" id="PF02687"/>
    </source>
</evidence>
<dbReference type="PANTHER" id="PTHR30287">
    <property type="entry name" value="MEMBRANE COMPONENT OF PREDICTED ABC SUPERFAMILY METABOLITE UPTAKE TRANSPORTER"/>
    <property type="match status" value="1"/>
</dbReference>
<accession>A0A6I8M9Z1</accession>
<evidence type="ECO:0000256" key="3">
    <source>
        <dbReference type="ARBA" id="ARBA00022692"/>
    </source>
</evidence>
<keyword evidence="6" id="KW-0175">Coiled coil</keyword>
<feature type="transmembrane region" description="Helical" evidence="7">
    <location>
        <begin position="605"/>
        <end position="627"/>
    </location>
</feature>
<gene>
    <name evidence="9" type="ORF">OMES3154_00924</name>
</gene>
<feature type="transmembrane region" description="Helical" evidence="7">
    <location>
        <begin position="544"/>
        <end position="566"/>
    </location>
</feature>
<evidence type="ECO:0000313" key="10">
    <source>
        <dbReference type="Proteomes" id="UP000419017"/>
    </source>
</evidence>
<feature type="transmembrane region" description="Helical" evidence="7">
    <location>
        <begin position="445"/>
        <end position="469"/>
    </location>
</feature>
<sequence length="937" mass="109748">MRASTKDILREILKSKSRFLSILLIVLLGTLVFVGLSTTTYNINKNVNMVLEKNDIYDLRLESYIELSDSDFDLINGLDGIKKIVKLNETIDDNNNLIIQNKNLEKSKKVELKNSNKDSKYYSISYISKNIIKNGVEVNKVYYENSNDSKKPNVVLIYFDRPYKFDLFSKKYLRYIKEKKHELRSLFRNRPEARKKEIVNEINEGILEIDNAFIEISKNELLLNEKLDEVNENKLKLEEAKKVFKENKRKLKKANRELENKEKELELNKEKINKGLKKINEKLPELLVSSGKLREGYKKLENKKDSIFLSVSKYEKYKEELDKNKKIVDDTFKTRKELIENREKIENGFNEIKKAKEEIEKNKLLLEKEENKYELEYKKNLNKLNEGREQIKASHKILADKRQELEEKRKELISLKSKVIKPLYAVSSIYDNLDYQALYNNYNSMFLISFVFTSLFFLISLFIVSTTIIRFSIEQRNIIGTYKFLGYGNLKIISKFMIYALIPAILGIVIGTVGGTYFVPSIIYPSFFTSTIDIFSKYTVRGELLSIFLNLSLLIIVIVLTIIFILKKILSEKVITLLSGNEDDKVNFKIKNIVIRNLLKYKLRLFMTLLGIGLCTSLIYLGVGLRYSIKDIAKKQYTDVEKFDAKVFFKPNATQDEINKYINNLENVDILRVKIDSIKVENKLREVEVQKVEIIDDNYESFLNFKLDENKSAISESLYDILKLKETNKLVYYDMYNILYDISISKSFKNYISQYIYTKNKKAKTNAIYIRFNDKNKSINLESDIVYSINNLNNVRKYFNDQVSSLDIIVIFMVVLGGVLAILVTYNLANINIIERRRELSTLEVLGYKERELDLYIFREIIILAIISIILGIGLGNLLIRLVAYQFRESLILVLNFNIYLLLYSFIIPLIFVFIVLFILKFKIRNINMIESLKMSE</sequence>
<feature type="domain" description="ABC3 transporter permease C-terminal" evidence="8">
    <location>
        <begin position="451"/>
        <end position="571"/>
    </location>
</feature>
<dbReference type="InterPro" id="IPR038766">
    <property type="entry name" value="Membrane_comp_ABC_pdt"/>
</dbReference>
<feature type="transmembrane region" description="Helical" evidence="7">
    <location>
        <begin position="808"/>
        <end position="829"/>
    </location>
</feature>
<keyword evidence="5 7" id="KW-0472">Membrane</keyword>
<reference evidence="9 10" key="1">
    <citation type="submission" date="2019-10" db="EMBL/GenBank/DDBJ databases">
        <authorList>
            <person name="Blom J."/>
        </authorList>
    </citation>
    <scope>NUCLEOTIDE SEQUENCE [LARGE SCALE GENOMIC DNA]</scope>
    <source>
        <strain evidence="9 10">ES3154-GLU</strain>
    </source>
</reference>
<feature type="transmembrane region" description="Helical" evidence="7">
    <location>
        <begin position="861"/>
        <end position="887"/>
    </location>
</feature>
<dbReference type="RefSeq" id="WP_156683618.1">
    <property type="nucleotide sequence ID" value="NZ_CABWIB010000001.1"/>
</dbReference>
<feature type="coiled-coil region" evidence="6">
    <location>
        <begin position="220"/>
        <end position="282"/>
    </location>
</feature>
<dbReference type="EMBL" id="CABWIB010000001">
    <property type="protein sequence ID" value="VWL85639.1"/>
    <property type="molecule type" value="Genomic_DNA"/>
</dbReference>
<feature type="domain" description="ABC3 transporter permease C-terminal" evidence="8">
    <location>
        <begin position="811"/>
        <end position="928"/>
    </location>
</feature>
<evidence type="ECO:0000256" key="1">
    <source>
        <dbReference type="ARBA" id="ARBA00004651"/>
    </source>
</evidence>
<dbReference type="Proteomes" id="UP000419017">
    <property type="component" value="Unassembled WGS sequence"/>
</dbReference>
<feature type="transmembrane region" description="Helical" evidence="7">
    <location>
        <begin position="496"/>
        <end position="524"/>
    </location>
</feature>
<dbReference type="AlphaFoldDB" id="A0A6I8M9Z1"/>
<name>A0A6I8M9Z1_9FUSO</name>
<proteinExistence type="predicted"/>
<feature type="transmembrane region" description="Helical" evidence="7">
    <location>
        <begin position="899"/>
        <end position="920"/>
    </location>
</feature>
<keyword evidence="3 7" id="KW-0812">Transmembrane</keyword>
<feature type="transmembrane region" description="Helical" evidence="7">
    <location>
        <begin position="20"/>
        <end position="41"/>
    </location>
</feature>
<evidence type="ECO:0000256" key="4">
    <source>
        <dbReference type="ARBA" id="ARBA00022989"/>
    </source>
</evidence>
<evidence type="ECO:0000256" key="2">
    <source>
        <dbReference type="ARBA" id="ARBA00022475"/>
    </source>
</evidence>
<dbReference type="InterPro" id="IPR003838">
    <property type="entry name" value="ABC3_permease_C"/>
</dbReference>
<dbReference type="PANTHER" id="PTHR30287:SF1">
    <property type="entry name" value="INNER MEMBRANE PROTEIN"/>
    <property type="match status" value="1"/>
</dbReference>
<feature type="coiled-coil region" evidence="6">
    <location>
        <begin position="335"/>
        <end position="418"/>
    </location>
</feature>
<evidence type="ECO:0000256" key="6">
    <source>
        <dbReference type="SAM" id="Coils"/>
    </source>
</evidence>
<keyword evidence="4 7" id="KW-1133">Transmembrane helix</keyword>
<evidence type="ECO:0000313" key="9">
    <source>
        <dbReference type="EMBL" id="VWL85639.1"/>
    </source>
</evidence>
<organism evidence="9 10">
    <name type="scientific">Oceanivirga miroungae</name>
    <dbReference type="NCBI Taxonomy" id="1130046"/>
    <lineage>
        <taxon>Bacteria</taxon>
        <taxon>Fusobacteriati</taxon>
        <taxon>Fusobacteriota</taxon>
        <taxon>Fusobacteriia</taxon>
        <taxon>Fusobacteriales</taxon>
        <taxon>Leptotrichiaceae</taxon>
        <taxon>Oceanivirga</taxon>
    </lineage>
</organism>
<evidence type="ECO:0000256" key="5">
    <source>
        <dbReference type="ARBA" id="ARBA00023136"/>
    </source>
</evidence>
<keyword evidence="10" id="KW-1185">Reference proteome</keyword>
<dbReference type="Pfam" id="PF02687">
    <property type="entry name" value="FtsX"/>
    <property type="match status" value="2"/>
</dbReference>
<protein>
    <recommendedName>
        <fullName evidence="8">ABC3 transporter permease C-terminal domain-containing protein</fullName>
    </recommendedName>
</protein>
<keyword evidence="2" id="KW-1003">Cell membrane</keyword>
<evidence type="ECO:0000256" key="7">
    <source>
        <dbReference type="SAM" id="Phobius"/>
    </source>
</evidence>